<dbReference type="AlphaFoldDB" id="A0A0K1PV92"/>
<gene>
    <name evidence="3" type="ORF">AKJ09_04117</name>
</gene>
<dbReference type="RefSeq" id="WP_146648585.1">
    <property type="nucleotide sequence ID" value="NZ_CP012333.1"/>
</dbReference>
<dbReference type="EMBL" id="CP012333">
    <property type="protein sequence ID" value="AKU97453.1"/>
    <property type="molecule type" value="Genomic_DNA"/>
</dbReference>
<keyword evidence="4" id="KW-1185">Reference proteome</keyword>
<feature type="transmembrane region" description="Helical" evidence="2">
    <location>
        <begin position="117"/>
        <end position="137"/>
    </location>
</feature>
<sequence>MAESPDDRDDAAIAAVCASALGFALTLGALGTYGRRTAISVAVGTFIAVANLLMMRAIVRSIIRPPPEGELPEGETPEDVPTTLATDNVGDGGSADEESASSESASSEKDGKRGGTLWGIFAFFKLFILFGGIWVLLTKRMVDPIPLVVGYGVLPLGIAASAFVRNPVPPRKRGR</sequence>
<keyword evidence="2" id="KW-1133">Transmembrane helix</keyword>
<reference evidence="3 4" key="1">
    <citation type="submission" date="2015-08" db="EMBL/GenBank/DDBJ databases">
        <authorList>
            <person name="Babu N.S."/>
            <person name="Beckwith C.J."/>
            <person name="Beseler K.G."/>
            <person name="Brison A."/>
            <person name="Carone J.V."/>
            <person name="Caskin T.P."/>
            <person name="Diamond M."/>
            <person name="Durham M.E."/>
            <person name="Foxe J.M."/>
            <person name="Go M."/>
            <person name="Henderson B.A."/>
            <person name="Jones I.B."/>
            <person name="McGettigan J.A."/>
            <person name="Micheletti S.J."/>
            <person name="Nasrallah M.E."/>
            <person name="Ortiz D."/>
            <person name="Piller C.R."/>
            <person name="Privatt S.R."/>
            <person name="Schneider S.L."/>
            <person name="Sharp S."/>
            <person name="Smith T.C."/>
            <person name="Stanton J.D."/>
            <person name="Ullery H.E."/>
            <person name="Wilson R.J."/>
            <person name="Serrano M.G."/>
            <person name="Buck G."/>
            <person name="Lee V."/>
            <person name="Wang Y."/>
            <person name="Carvalho R."/>
            <person name="Voegtly L."/>
            <person name="Shi R."/>
            <person name="Duckworth R."/>
            <person name="Johnson A."/>
            <person name="Loviza R."/>
            <person name="Walstead R."/>
            <person name="Shah Z."/>
            <person name="Kiflezghi M."/>
            <person name="Wade K."/>
            <person name="Ball S.L."/>
            <person name="Bradley K.W."/>
            <person name="Asai D.J."/>
            <person name="Bowman C.A."/>
            <person name="Russell D.A."/>
            <person name="Pope W.H."/>
            <person name="Jacobs-Sera D."/>
            <person name="Hendrix R.W."/>
            <person name="Hatfull G.F."/>
        </authorList>
    </citation>
    <scope>NUCLEOTIDE SEQUENCE [LARGE SCALE GENOMIC DNA]</scope>
    <source>
        <strain evidence="3 4">DSM 27648</strain>
    </source>
</reference>
<organism evidence="3 4">
    <name type="scientific">Labilithrix luteola</name>
    <dbReference type="NCBI Taxonomy" id="1391654"/>
    <lineage>
        <taxon>Bacteria</taxon>
        <taxon>Pseudomonadati</taxon>
        <taxon>Myxococcota</taxon>
        <taxon>Polyangia</taxon>
        <taxon>Polyangiales</taxon>
        <taxon>Labilitrichaceae</taxon>
        <taxon>Labilithrix</taxon>
    </lineage>
</organism>
<feature type="transmembrane region" description="Helical" evidence="2">
    <location>
        <begin position="149"/>
        <end position="168"/>
    </location>
</feature>
<dbReference type="STRING" id="1391654.AKJ09_04117"/>
<evidence type="ECO:0000256" key="1">
    <source>
        <dbReference type="SAM" id="MobiDB-lite"/>
    </source>
</evidence>
<keyword evidence="2" id="KW-0472">Membrane</keyword>
<accession>A0A0K1PV92</accession>
<dbReference type="Proteomes" id="UP000064967">
    <property type="component" value="Chromosome"/>
</dbReference>
<feature type="transmembrane region" description="Helical" evidence="2">
    <location>
        <begin position="39"/>
        <end position="59"/>
    </location>
</feature>
<evidence type="ECO:0000313" key="4">
    <source>
        <dbReference type="Proteomes" id="UP000064967"/>
    </source>
</evidence>
<proteinExistence type="predicted"/>
<feature type="region of interest" description="Disordered" evidence="1">
    <location>
        <begin position="66"/>
        <end position="112"/>
    </location>
</feature>
<protein>
    <submittedName>
        <fullName evidence="3">Uncharacterized protein</fullName>
    </submittedName>
</protein>
<evidence type="ECO:0000256" key="2">
    <source>
        <dbReference type="SAM" id="Phobius"/>
    </source>
</evidence>
<evidence type="ECO:0000313" key="3">
    <source>
        <dbReference type="EMBL" id="AKU97453.1"/>
    </source>
</evidence>
<name>A0A0K1PV92_9BACT</name>
<dbReference type="KEGG" id="llu:AKJ09_04117"/>
<feature type="transmembrane region" description="Helical" evidence="2">
    <location>
        <begin position="12"/>
        <end position="33"/>
    </location>
</feature>
<keyword evidence="2" id="KW-0812">Transmembrane</keyword>